<name>A0A239D0Z5_9BACT</name>
<evidence type="ECO:0000313" key="2">
    <source>
        <dbReference type="Proteomes" id="UP000198356"/>
    </source>
</evidence>
<dbReference type="AlphaFoldDB" id="A0A239D0Z5"/>
<keyword evidence="2" id="KW-1185">Reference proteome</keyword>
<gene>
    <name evidence="1" type="ORF">SAMN05421770_101233</name>
</gene>
<sequence>MHDILIASAFVLMLLAPCFSSLFSSKESA</sequence>
<reference evidence="1 2" key="1">
    <citation type="submission" date="2017-06" db="EMBL/GenBank/DDBJ databases">
        <authorList>
            <person name="Kim H.J."/>
            <person name="Triplett B.A."/>
        </authorList>
    </citation>
    <scope>NUCLEOTIDE SEQUENCE [LARGE SCALE GENOMIC DNA]</scope>
    <source>
        <strain evidence="1 2">DSM 18704</strain>
    </source>
</reference>
<dbReference type="Proteomes" id="UP000198356">
    <property type="component" value="Unassembled WGS sequence"/>
</dbReference>
<accession>A0A239D0Z5</accession>
<organism evidence="1 2">
    <name type="scientific">Granulicella rosea</name>
    <dbReference type="NCBI Taxonomy" id="474952"/>
    <lineage>
        <taxon>Bacteria</taxon>
        <taxon>Pseudomonadati</taxon>
        <taxon>Acidobacteriota</taxon>
        <taxon>Terriglobia</taxon>
        <taxon>Terriglobales</taxon>
        <taxon>Acidobacteriaceae</taxon>
        <taxon>Granulicella</taxon>
    </lineage>
</organism>
<evidence type="ECO:0000313" key="1">
    <source>
        <dbReference type="EMBL" id="SNS26095.1"/>
    </source>
</evidence>
<proteinExistence type="predicted"/>
<dbReference type="EMBL" id="FZOU01000001">
    <property type="protein sequence ID" value="SNS26095.1"/>
    <property type="molecule type" value="Genomic_DNA"/>
</dbReference>
<protein>
    <submittedName>
        <fullName evidence="1">Uncharacterized protein</fullName>
    </submittedName>
</protein>